<keyword evidence="6" id="KW-0597">Phosphoprotein</keyword>
<dbReference type="InterPro" id="IPR002197">
    <property type="entry name" value="HTH_Fis"/>
</dbReference>
<name>A0A318ISK7_BURPY</name>
<proteinExistence type="predicted"/>
<dbReference type="GO" id="GO:0000160">
    <property type="term" value="P:phosphorelay signal transduction system"/>
    <property type="evidence" value="ECO:0007669"/>
    <property type="project" value="InterPro"/>
</dbReference>
<feature type="domain" description="Response regulatory" evidence="8">
    <location>
        <begin position="23"/>
        <end position="139"/>
    </location>
</feature>
<dbReference type="FunFam" id="3.40.50.300:FF:000006">
    <property type="entry name" value="DNA-binding transcriptional regulator NtrC"/>
    <property type="match status" value="1"/>
</dbReference>
<keyword evidence="1" id="KW-0547">Nucleotide-binding</keyword>
<sequence>MRLRLPMADGPPLLTRLASTMPHALIVEDDPNSLSGLTALLAADGFSVDTATSLAEARTALGRSIPDVVLVDLNLPDGSGFDLLQHLPQQQPNGSLPVIVLTGNATVESAIEGLRHGIWDYLLKPINIPRLRSLLARIPRPYELIDEVQSLRASLRHLGRFGALVGRSDAMQHVYDMIEHNARTETAVLIAGEAGTGKKLAARTLHELSRRRKGPFVSFDCRTITQAGRHGASLDSVLFGHERGAFDGAERRESGLFEQAGGGTLFLDEITALPLVLQEALLQALDSQNFMRIGGTSAITSDFRLIATTRRPAREAVANGTLREDLWLRLDAASVTMPPLRERDGDALAIADALIDELNREARATGRNTTDKRAAPGFVRECVSYEWPGNVRELQERVRFAYDASGDFIETLRAGETSFAAGAALNGSSVQIKVGTPLADVEDLLIRATLDAVGGTRHRAATLLGISPKTLYNKLQRMKVN</sequence>
<evidence type="ECO:0000259" key="8">
    <source>
        <dbReference type="PROSITE" id="PS50110"/>
    </source>
</evidence>
<dbReference type="SMART" id="SM00382">
    <property type="entry name" value="AAA"/>
    <property type="match status" value="1"/>
</dbReference>
<dbReference type="GO" id="GO:0006355">
    <property type="term" value="P:regulation of DNA-templated transcription"/>
    <property type="evidence" value="ECO:0007669"/>
    <property type="project" value="InterPro"/>
</dbReference>
<dbReference type="GO" id="GO:0005524">
    <property type="term" value="F:ATP binding"/>
    <property type="evidence" value="ECO:0007669"/>
    <property type="project" value="UniProtKB-KW"/>
</dbReference>
<dbReference type="Pfam" id="PF02954">
    <property type="entry name" value="HTH_8"/>
    <property type="match status" value="1"/>
</dbReference>
<dbReference type="PRINTS" id="PR01590">
    <property type="entry name" value="HTHFIS"/>
</dbReference>
<dbReference type="SMART" id="SM00448">
    <property type="entry name" value="REC"/>
    <property type="match status" value="1"/>
</dbReference>
<comment type="caution">
    <text evidence="9">The sequence shown here is derived from an EMBL/GenBank/DDBJ whole genome shotgun (WGS) entry which is preliminary data.</text>
</comment>
<dbReference type="AlphaFoldDB" id="A0A318ISK7"/>
<dbReference type="PANTHER" id="PTHR32071">
    <property type="entry name" value="TRANSCRIPTIONAL REGULATORY PROTEIN"/>
    <property type="match status" value="1"/>
</dbReference>
<dbReference type="SUPFAM" id="SSF52172">
    <property type="entry name" value="CheY-like"/>
    <property type="match status" value="1"/>
</dbReference>
<feature type="modified residue" description="4-aspartylphosphate" evidence="6">
    <location>
        <position position="72"/>
    </location>
</feature>
<keyword evidence="3" id="KW-0805">Transcription regulation</keyword>
<feature type="domain" description="Sigma-54 factor interaction" evidence="7">
    <location>
        <begin position="164"/>
        <end position="403"/>
    </location>
</feature>
<dbReference type="InterPro" id="IPR002078">
    <property type="entry name" value="Sigma_54_int"/>
</dbReference>
<evidence type="ECO:0000256" key="1">
    <source>
        <dbReference type="ARBA" id="ARBA00022741"/>
    </source>
</evidence>
<reference evidence="9 10" key="1">
    <citation type="submission" date="2018-05" db="EMBL/GenBank/DDBJ databases">
        <title>Comparative genomics of bacterial root endophytes of switchgrass collected from native prairies over two seasons.</title>
        <authorList>
            <person name="Tang Y."/>
        </authorList>
    </citation>
    <scope>NUCLEOTIDE SEQUENCE [LARGE SCALE GENOMIC DNA]</scope>
    <source>
        <strain evidence="9 10">NFIX32</strain>
    </source>
</reference>
<gene>
    <name evidence="9" type="ORF">NA66_1002193</name>
</gene>
<evidence type="ECO:0000256" key="3">
    <source>
        <dbReference type="ARBA" id="ARBA00023015"/>
    </source>
</evidence>
<dbReference type="Pfam" id="PF00158">
    <property type="entry name" value="Sigma54_activat"/>
    <property type="match status" value="1"/>
</dbReference>
<dbReference type="InterPro" id="IPR011006">
    <property type="entry name" value="CheY-like_superfamily"/>
</dbReference>
<dbReference type="PROSITE" id="PS50110">
    <property type="entry name" value="RESPONSE_REGULATORY"/>
    <property type="match status" value="1"/>
</dbReference>
<dbReference type="CDD" id="cd00009">
    <property type="entry name" value="AAA"/>
    <property type="match status" value="1"/>
</dbReference>
<dbReference type="EMBL" id="QJJY01000002">
    <property type="protein sequence ID" value="PXX39076.1"/>
    <property type="molecule type" value="Genomic_DNA"/>
</dbReference>
<dbReference type="InterPro" id="IPR058031">
    <property type="entry name" value="AAA_lid_NorR"/>
</dbReference>
<dbReference type="InterPro" id="IPR009057">
    <property type="entry name" value="Homeodomain-like_sf"/>
</dbReference>
<dbReference type="Pfam" id="PF00072">
    <property type="entry name" value="Response_reg"/>
    <property type="match status" value="1"/>
</dbReference>
<dbReference type="PROSITE" id="PS50045">
    <property type="entry name" value="SIGMA54_INTERACT_4"/>
    <property type="match status" value="1"/>
</dbReference>
<dbReference type="Gene3D" id="1.10.8.60">
    <property type="match status" value="1"/>
</dbReference>
<keyword evidence="2" id="KW-0067">ATP-binding</keyword>
<dbReference type="InterPro" id="IPR027417">
    <property type="entry name" value="P-loop_NTPase"/>
</dbReference>
<dbReference type="Gene3D" id="1.10.10.60">
    <property type="entry name" value="Homeodomain-like"/>
    <property type="match status" value="1"/>
</dbReference>
<evidence type="ECO:0000256" key="4">
    <source>
        <dbReference type="ARBA" id="ARBA00023125"/>
    </source>
</evidence>
<dbReference type="Proteomes" id="UP000247755">
    <property type="component" value="Unassembled WGS sequence"/>
</dbReference>
<dbReference type="SUPFAM" id="SSF46689">
    <property type="entry name" value="Homeodomain-like"/>
    <property type="match status" value="1"/>
</dbReference>
<dbReference type="Pfam" id="PF25601">
    <property type="entry name" value="AAA_lid_14"/>
    <property type="match status" value="1"/>
</dbReference>
<evidence type="ECO:0000259" key="7">
    <source>
        <dbReference type="PROSITE" id="PS50045"/>
    </source>
</evidence>
<keyword evidence="4" id="KW-0238">DNA-binding</keyword>
<keyword evidence="5" id="KW-0804">Transcription</keyword>
<organism evidence="9 10">
    <name type="scientific">Burkholderia pyrrocinia</name>
    <name type="common">Pseudomonas pyrrocinia</name>
    <dbReference type="NCBI Taxonomy" id="60550"/>
    <lineage>
        <taxon>Bacteria</taxon>
        <taxon>Pseudomonadati</taxon>
        <taxon>Pseudomonadota</taxon>
        <taxon>Betaproteobacteria</taxon>
        <taxon>Burkholderiales</taxon>
        <taxon>Burkholderiaceae</taxon>
        <taxon>Burkholderia</taxon>
        <taxon>Burkholderia cepacia complex</taxon>
    </lineage>
</organism>
<protein>
    <submittedName>
        <fullName evidence="9">Two component Fis family sigma54 specific transcriptional regulator</fullName>
    </submittedName>
</protein>
<evidence type="ECO:0000313" key="9">
    <source>
        <dbReference type="EMBL" id="PXX39076.1"/>
    </source>
</evidence>
<dbReference type="Gene3D" id="3.40.50.2300">
    <property type="match status" value="1"/>
</dbReference>
<dbReference type="InterPro" id="IPR003593">
    <property type="entry name" value="AAA+_ATPase"/>
</dbReference>
<evidence type="ECO:0000256" key="5">
    <source>
        <dbReference type="ARBA" id="ARBA00023163"/>
    </source>
</evidence>
<accession>A0A318ISK7</accession>
<dbReference type="PANTHER" id="PTHR32071:SF117">
    <property type="entry name" value="PTS-DEPENDENT DIHYDROXYACETONE KINASE OPERON REGULATORY PROTEIN-RELATED"/>
    <property type="match status" value="1"/>
</dbReference>
<dbReference type="CDD" id="cd00156">
    <property type="entry name" value="REC"/>
    <property type="match status" value="1"/>
</dbReference>
<dbReference type="SUPFAM" id="SSF52540">
    <property type="entry name" value="P-loop containing nucleoside triphosphate hydrolases"/>
    <property type="match status" value="1"/>
</dbReference>
<evidence type="ECO:0000313" key="10">
    <source>
        <dbReference type="Proteomes" id="UP000247755"/>
    </source>
</evidence>
<dbReference type="InterPro" id="IPR001789">
    <property type="entry name" value="Sig_transdc_resp-reg_receiver"/>
</dbReference>
<evidence type="ECO:0000256" key="6">
    <source>
        <dbReference type="PROSITE-ProRule" id="PRU00169"/>
    </source>
</evidence>
<dbReference type="Gene3D" id="3.40.50.300">
    <property type="entry name" value="P-loop containing nucleotide triphosphate hydrolases"/>
    <property type="match status" value="1"/>
</dbReference>
<dbReference type="GO" id="GO:0043565">
    <property type="term" value="F:sequence-specific DNA binding"/>
    <property type="evidence" value="ECO:0007669"/>
    <property type="project" value="InterPro"/>
</dbReference>
<evidence type="ECO:0000256" key="2">
    <source>
        <dbReference type="ARBA" id="ARBA00022840"/>
    </source>
</evidence>